<dbReference type="Proteomes" id="UP000289738">
    <property type="component" value="Chromosome B01"/>
</dbReference>
<dbReference type="EMBL" id="SDMP01000011">
    <property type="protein sequence ID" value="RYR29070.1"/>
    <property type="molecule type" value="Genomic_DNA"/>
</dbReference>
<comment type="caution">
    <text evidence="2">The sequence shown here is derived from an EMBL/GenBank/DDBJ whole genome shotgun (WGS) entry which is preliminary data.</text>
</comment>
<reference evidence="2 3" key="1">
    <citation type="submission" date="2019-01" db="EMBL/GenBank/DDBJ databases">
        <title>Sequencing of cultivated peanut Arachis hypogaea provides insights into genome evolution and oil improvement.</title>
        <authorList>
            <person name="Chen X."/>
        </authorList>
    </citation>
    <scope>NUCLEOTIDE SEQUENCE [LARGE SCALE GENOMIC DNA]</scope>
    <source>
        <strain evidence="3">cv. Fuhuasheng</strain>
        <tissue evidence="2">Leaves</tissue>
    </source>
</reference>
<dbReference type="AlphaFoldDB" id="A0A445ARR0"/>
<protein>
    <submittedName>
        <fullName evidence="2">Uncharacterized protein</fullName>
    </submittedName>
</protein>
<name>A0A445ARR0_ARAHY</name>
<feature type="region of interest" description="Disordered" evidence="1">
    <location>
        <begin position="15"/>
        <end position="37"/>
    </location>
</feature>
<evidence type="ECO:0000313" key="2">
    <source>
        <dbReference type="EMBL" id="RYR29070.1"/>
    </source>
</evidence>
<evidence type="ECO:0000256" key="1">
    <source>
        <dbReference type="SAM" id="MobiDB-lite"/>
    </source>
</evidence>
<organism evidence="2 3">
    <name type="scientific">Arachis hypogaea</name>
    <name type="common">Peanut</name>
    <dbReference type="NCBI Taxonomy" id="3818"/>
    <lineage>
        <taxon>Eukaryota</taxon>
        <taxon>Viridiplantae</taxon>
        <taxon>Streptophyta</taxon>
        <taxon>Embryophyta</taxon>
        <taxon>Tracheophyta</taxon>
        <taxon>Spermatophyta</taxon>
        <taxon>Magnoliopsida</taxon>
        <taxon>eudicotyledons</taxon>
        <taxon>Gunneridae</taxon>
        <taxon>Pentapetalae</taxon>
        <taxon>rosids</taxon>
        <taxon>fabids</taxon>
        <taxon>Fabales</taxon>
        <taxon>Fabaceae</taxon>
        <taxon>Papilionoideae</taxon>
        <taxon>50 kb inversion clade</taxon>
        <taxon>dalbergioids sensu lato</taxon>
        <taxon>Dalbergieae</taxon>
        <taxon>Pterocarpus clade</taxon>
        <taxon>Arachis</taxon>
    </lineage>
</organism>
<evidence type="ECO:0000313" key="3">
    <source>
        <dbReference type="Proteomes" id="UP000289738"/>
    </source>
</evidence>
<sequence>MLVYGVHGTVKLTQGEGIKPCVPGGGEAPNRQTPAADHGDLREWCRASLRCDLNPCTEHKDHDS</sequence>
<keyword evidence="3" id="KW-1185">Reference proteome</keyword>
<accession>A0A445ARR0</accession>
<gene>
    <name evidence="2" type="ORF">Ahy_B01g053362</name>
</gene>
<proteinExistence type="predicted"/>